<dbReference type="PIRSF" id="PIRSF029171">
    <property type="entry name" value="Esterase_LipA"/>
    <property type="match status" value="1"/>
</dbReference>
<proteinExistence type="predicted"/>
<sequence length="403" mass="42372">MLRSPRRSGLLAALLTVLAVFASATPANALIVPAPSADAFYRPPSPLPDVAPGTVLRSRPVTVKALAVPVPTTAWQVLYRSTNTQGRANAVVATVLVPVTPWLGGGPRPVVAYNVGSHGLSANCAPSYWLRQGIEYEFALQSLALAKGWAVVVSDYEGSATPNAHTYTAGPATGHAVLDGVRAAQRLSATGLGQGNPVGLWGYSEGGLASAWAAELQPSYAPELKVKGVAAGGVVPNIGNVGYKIDGGPLFGFFVAAAAGLGHAHPEMGLTEFLNDKGRKAFEQVKDMCQAQWTPLYGFHRIEEYTTVKDPIQLPRFQKVLAANELGKRTPAGPMYVYQSVNDEIIPIEDARALARNYCARGTSVKFTESFVSEHVSLAVTGAPGAVAWLADRFAGKPAPSTC</sequence>
<dbReference type="InterPro" id="IPR029058">
    <property type="entry name" value="AB_hydrolase_fold"/>
</dbReference>
<comment type="caution">
    <text evidence="2">The sequence shown here is derived from an EMBL/GenBank/DDBJ whole genome shotgun (WGS) entry which is preliminary data.</text>
</comment>
<dbReference type="Gene3D" id="3.40.50.1820">
    <property type="entry name" value="alpha/beta hydrolase"/>
    <property type="match status" value="1"/>
</dbReference>
<name>A0ABV6A822_9PSEU</name>
<dbReference type="PANTHER" id="PTHR34853:SF1">
    <property type="entry name" value="LIPASE 5"/>
    <property type="match status" value="1"/>
</dbReference>
<feature type="signal peptide" evidence="1">
    <location>
        <begin position="1"/>
        <end position="29"/>
    </location>
</feature>
<dbReference type="SUPFAM" id="SSF53474">
    <property type="entry name" value="alpha/beta-Hydrolases"/>
    <property type="match status" value="1"/>
</dbReference>
<evidence type="ECO:0000313" key="3">
    <source>
        <dbReference type="Proteomes" id="UP001589693"/>
    </source>
</evidence>
<keyword evidence="3" id="KW-1185">Reference proteome</keyword>
<organism evidence="2 3">
    <name type="scientific">Allokutzneria oryzae</name>
    <dbReference type="NCBI Taxonomy" id="1378989"/>
    <lineage>
        <taxon>Bacteria</taxon>
        <taxon>Bacillati</taxon>
        <taxon>Actinomycetota</taxon>
        <taxon>Actinomycetes</taxon>
        <taxon>Pseudonocardiales</taxon>
        <taxon>Pseudonocardiaceae</taxon>
        <taxon>Allokutzneria</taxon>
    </lineage>
</organism>
<feature type="chain" id="PRO_5046948499" evidence="1">
    <location>
        <begin position="30"/>
        <end position="403"/>
    </location>
</feature>
<protein>
    <submittedName>
        <fullName evidence="2">Lipase family protein</fullName>
    </submittedName>
</protein>
<evidence type="ECO:0000313" key="2">
    <source>
        <dbReference type="EMBL" id="MFB9909297.1"/>
    </source>
</evidence>
<gene>
    <name evidence="2" type="ORF">ACFFQA_35625</name>
</gene>
<keyword evidence="1" id="KW-0732">Signal</keyword>
<dbReference type="Proteomes" id="UP001589693">
    <property type="component" value="Unassembled WGS sequence"/>
</dbReference>
<dbReference type="Gene3D" id="1.10.260.130">
    <property type="match status" value="1"/>
</dbReference>
<dbReference type="Pfam" id="PF03583">
    <property type="entry name" value="LIP"/>
    <property type="match status" value="1"/>
</dbReference>
<accession>A0ABV6A822</accession>
<evidence type="ECO:0000256" key="1">
    <source>
        <dbReference type="SAM" id="SignalP"/>
    </source>
</evidence>
<dbReference type="InterPro" id="IPR005152">
    <property type="entry name" value="Lipase_secreted"/>
</dbReference>
<dbReference type="EMBL" id="JBHLZU010000033">
    <property type="protein sequence ID" value="MFB9909297.1"/>
    <property type="molecule type" value="Genomic_DNA"/>
</dbReference>
<dbReference type="PANTHER" id="PTHR34853">
    <property type="match status" value="1"/>
</dbReference>
<reference evidence="2 3" key="1">
    <citation type="submission" date="2024-09" db="EMBL/GenBank/DDBJ databases">
        <authorList>
            <person name="Sun Q."/>
            <person name="Mori K."/>
        </authorList>
    </citation>
    <scope>NUCLEOTIDE SEQUENCE [LARGE SCALE GENOMIC DNA]</scope>
    <source>
        <strain evidence="2 3">TBRC 7907</strain>
    </source>
</reference>
<dbReference type="RefSeq" id="WP_377862071.1">
    <property type="nucleotide sequence ID" value="NZ_JBHLZU010000033.1"/>
</dbReference>